<dbReference type="EMBL" id="BK015950">
    <property type="protein sequence ID" value="DAF86665.1"/>
    <property type="molecule type" value="Genomic_DNA"/>
</dbReference>
<sequence length="55" mass="6337">MNIYFIILMMLQFMGLGIDLARHGKERIVKDNFWSALIAKIIGITLLYFAVKTGF</sequence>
<evidence type="ECO:0000256" key="1">
    <source>
        <dbReference type="SAM" id="Phobius"/>
    </source>
</evidence>
<keyword evidence="1" id="KW-1133">Transmembrane helix</keyword>
<name>A0A8S5TWU7_9CAUD</name>
<keyword evidence="1" id="KW-0472">Membrane</keyword>
<protein>
    <submittedName>
        <fullName evidence="2">Uncharacterized protein</fullName>
    </submittedName>
</protein>
<organism evidence="2">
    <name type="scientific">Myoviridae sp. ctXho31</name>
    <dbReference type="NCBI Taxonomy" id="2825122"/>
    <lineage>
        <taxon>Viruses</taxon>
        <taxon>Duplodnaviria</taxon>
        <taxon>Heunggongvirae</taxon>
        <taxon>Uroviricota</taxon>
        <taxon>Caudoviricetes</taxon>
    </lineage>
</organism>
<feature type="transmembrane region" description="Helical" evidence="1">
    <location>
        <begin position="33"/>
        <end position="51"/>
    </location>
</feature>
<keyword evidence="1" id="KW-0812">Transmembrane</keyword>
<accession>A0A8S5TWU7</accession>
<reference evidence="2" key="1">
    <citation type="journal article" date="2021" name="Proc. Natl. Acad. Sci. U.S.A.">
        <title>A Catalog of Tens of Thousands of Viruses from Human Metagenomes Reveals Hidden Associations with Chronic Diseases.</title>
        <authorList>
            <person name="Tisza M.J."/>
            <person name="Buck C.B."/>
        </authorList>
    </citation>
    <scope>NUCLEOTIDE SEQUENCE</scope>
    <source>
        <strain evidence="2">CtXho31</strain>
    </source>
</reference>
<proteinExistence type="predicted"/>
<evidence type="ECO:0000313" key="2">
    <source>
        <dbReference type="EMBL" id="DAF86665.1"/>
    </source>
</evidence>